<evidence type="ECO:0000256" key="1">
    <source>
        <dbReference type="ARBA" id="ARBA00004123"/>
    </source>
</evidence>
<keyword evidence="13" id="KW-1185">Reference proteome</keyword>
<dbReference type="SMART" id="SM00651">
    <property type="entry name" value="Sm"/>
    <property type="match status" value="1"/>
</dbReference>
<keyword evidence="5 9" id="KW-0694">RNA-binding</keyword>
<comment type="similarity">
    <text evidence="2 9">Belongs to the snRNP Sm proteins family.</text>
</comment>
<evidence type="ECO:0000259" key="11">
    <source>
        <dbReference type="PROSITE" id="PS52002"/>
    </source>
</evidence>
<reference evidence="12 13" key="1">
    <citation type="submission" date="2024-03" db="EMBL/GenBank/DDBJ databases">
        <title>Aureococcus anophagefferens CCMP1851 and Kratosvirus quantuckense: Draft genome of a second virus-susceptible host strain in the model system.</title>
        <authorList>
            <person name="Chase E."/>
            <person name="Truchon A.R."/>
            <person name="Schepens W."/>
            <person name="Wilhelm S.W."/>
        </authorList>
    </citation>
    <scope>NUCLEOTIDE SEQUENCE [LARGE SCALE GENOMIC DNA]</scope>
    <source>
        <strain evidence="12 13">CCMP1851</strain>
    </source>
</reference>
<evidence type="ECO:0000256" key="6">
    <source>
        <dbReference type="ARBA" id="ARBA00023187"/>
    </source>
</evidence>
<evidence type="ECO:0000256" key="7">
    <source>
        <dbReference type="ARBA" id="ARBA00023242"/>
    </source>
</evidence>
<comment type="subunit">
    <text evidence="9">LSm subunits form a heteromer with a doughnut shape.</text>
</comment>
<evidence type="ECO:0000256" key="4">
    <source>
        <dbReference type="ARBA" id="ARBA00022728"/>
    </source>
</evidence>
<dbReference type="EMBL" id="JBBJCI010000274">
    <property type="protein sequence ID" value="KAK7236531.1"/>
    <property type="molecule type" value="Genomic_DNA"/>
</dbReference>
<comment type="function">
    <text evidence="9">Plays a role in U6 snRNP assembly and function. Binds to the 3' end of U6 snRNA.</text>
</comment>
<dbReference type="InterPro" id="IPR010920">
    <property type="entry name" value="LSM_dom_sf"/>
</dbReference>
<evidence type="ECO:0000256" key="9">
    <source>
        <dbReference type="RuleBase" id="RU365055"/>
    </source>
</evidence>
<proteinExistence type="inferred from homology"/>
<keyword evidence="7 9" id="KW-0539">Nucleus</keyword>
<gene>
    <name evidence="9 12" type="primary">LSM5</name>
    <name evidence="12" type="ORF">SO694_00249011</name>
</gene>
<dbReference type="Proteomes" id="UP001363151">
    <property type="component" value="Unassembled WGS sequence"/>
</dbReference>
<dbReference type="Pfam" id="PF01423">
    <property type="entry name" value="LSM"/>
    <property type="match status" value="1"/>
</dbReference>
<accession>A0ABR1FRP8</accession>
<keyword evidence="8 9" id="KW-0687">Ribonucleoprotein</keyword>
<dbReference type="PROSITE" id="PS52002">
    <property type="entry name" value="SM"/>
    <property type="match status" value="1"/>
</dbReference>
<feature type="region of interest" description="Disordered" evidence="10">
    <location>
        <begin position="42"/>
        <end position="61"/>
    </location>
</feature>
<dbReference type="CDD" id="cd01732">
    <property type="entry name" value="LSm5"/>
    <property type="match status" value="1"/>
</dbReference>
<keyword evidence="6 9" id="KW-0508">mRNA splicing</keyword>
<dbReference type="PANTHER" id="PTHR20971:SF0">
    <property type="entry name" value="U6 SNRNA-ASSOCIATED SM-LIKE PROTEIN LSM5"/>
    <property type="match status" value="1"/>
</dbReference>
<feature type="domain" description="Sm" evidence="11">
    <location>
        <begin position="6"/>
        <end position="97"/>
    </location>
</feature>
<dbReference type="InterPro" id="IPR001163">
    <property type="entry name" value="Sm_dom_euk/arc"/>
</dbReference>
<sequence length="126" mass="13981">MAGRLLPLELVDKCIGSRIWVIMKGDKEVVGTLRGFDEYVNMAPRRRPPHPPTPRAERRGPQVLDDVTEYCDGAKTQLDQILLNGNNVSMMVPGGDPEAPDSRVFPRLAARAAARGPARARRRQPK</sequence>
<evidence type="ECO:0000256" key="2">
    <source>
        <dbReference type="ARBA" id="ARBA00006850"/>
    </source>
</evidence>
<organism evidence="12 13">
    <name type="scientific">Aureococcus anophagefferens</name>
    <name type="common">Harmful bloom alga</name>
    <dbReference type="NCBI Taxonomy" id="44056"/>
    <lineage>
        <taxon>Eukaryota</taxon>
        <taxon>Sar</taxon>
        <taxon>Stramenopiles</taxon>
        <taxon>Ochrophyta</taxon>
        <taxon>Pelagophyceae</taxon>
        <taxon>Pelagomonadales</taxon>
        <taxon>Pelagomonadaceae</taxon>
        <taxon>Aureococcus</taxon>
    </lineage>
</organism>
<evidence type="ECO:0000313" key="12">
    <source>
        <dbReference type="EMBL" id="KAK7236531.1"/>
    </source>
</evidence>
<keyword evidence="3 9" id="KW-0507">mRNA processing</keyword>
<dbReference type="InterPro" id="IPR033871">
    <property type="entry name" value="LSm5"/>
</dbReference>
<dbReference type="InterPro" id="IPR047575">
    <property type="entry name" value="Sm"/>
</dbReference>
<dbReference type="PANTHER" id="PTHR20971">
    <property type="entry name" value="U6 SNRNA-ASSOCIATED PROTEIN"/>
    <property type="match status" value="1"/>
</dbReference>
<protein>
    <recommendedName>
        <fullName evidence="9">U6 snRNA-associated Sm-like protein LSm5</fullName>
    </recommendedName>
</protein>
<name>A0ABR1FRP8_AURAN</name>
<dbReference type="Gene3D" id="2.30.30.100">
    <property type="match status" value="2"/>
</dbReference>
<evidence type="ECO:0000256" key="8">
    <source>
        <dbReference type="ARBA" id="ARBA00023274"/>
    </source>
</evidence>
<comment type="subcellular location">
    <subcellularLocation>
        <location evidence="1 9">Nucleus</location>
    </subcellularLocation>
</comment>
<evidence type="ECO:0000256" key="3">
    <source>
        <dbReference type="ARBA" id="ARBA00022664"/>
    </source>
</evidence>
<evidence type="ECO:0000256" key="10">
    <source>
        <dbReference type="SAM" id="MobiDB-lite"/>
    </source>
</evidence>
<evidence type="ECO:0000256" key="5">
    <source>
        <dbReference type="ARBA" id="ARBA00022884"/>
    </source>
</evidence>
<dbReference type="SUPFAM" id="SSF50182">
    <property type="entry name" value="Sm-like ribonucleoproteins"/>
    <property type="match status" value="1"/>
</dbReference>
<comment type="caution">
    <text evidence="12">The sequence shown here is derived from an EMBL/GenBank/DDBJ whole genome shotgun (WGS) entry which is preliminary data.</text>
</comment>
<keyword evidence="4 9" id="KW-0747">Spliceosome</keyword>
<evidence type="ECO:0000313" key="13">
    <source>
        <dbReference type="Proteomes" id="UP001363151"/>
    </source>
</evidence>